<dbReference type="EMBL" id="BOPV01000001">
    <property type="protein sequence ID" value="GIL41303.1"/>
    <property type="molecule type" value="Genomic_DNA"/>
</dbReference>
<keyword evidence="6" id="KW-1185">Reference proteome</keyword>
<evidence type="ECO:0000256" key="3">
    <source>
        <dbReference type="ARBA" id="ARBA00022801"/>
    </source>
</evidence>
<proteinExistence type="predicted"/>
<dbReference type="EC" id="3.1.2.4" evidence="2"/>
<dbReference type="FunFam" id="3.90.226.10:FF:000026">
    <property type="entry name" value="3-hydroxyisobutyryl-CoA hydrolase, mitochondrial"/>
    <property type="match status" value="1"/>
</dbReference>
<dbReference type="CDD" id="cd06558">
    <property type="entry name" value="crotonase-like"/>
    <property type="match status" value="1"/>
</dbReference>
<dbReference type="PANTHER" id="PTHR43176:SF3">
    <property type="entry name" value="3-HYDROXYISOBUTYRYL-COA HYDROLASE, MITOCHONDRIAL"/>
    <property type="match status" value="1"/>
</dbReference>
<reference evidence="5" key="1">
    <citation type="submission" date="2021-02" db="EMBL/GenBank/DDBJ databases">
        <title>Genome sequence of Rhodospirillales sp. strain TMPK1 isolated from soil.</title>
        <authorList>
            <person name="Nakai R."/>
            <person name="Kusada H."/>
            <person name="Tamaki H."/>
        </authorList>
    </citation>
    <scope>NUCLEOTIDE SEQUENCE</scope>
    <source>
        <strain evidence="5">TMPK1</strain>
    </source>
</reference>
<evidence type="ECO:0000313" key="5">
    <source>
        <dbReference type="EMBL" id="GIL41303.1"/>
    </source>
</evidence>
<dbReference type="GO" id="GO:0003860">
    <property type="term" value="F:3-hydroxyisobutyryl-CoA hydrolase activity"/>
    <property type="evidence" value="ECO:0007669"/>
    <property type="project" value="UniProtKB-EC"/>
</dbReference>
<organism evidence="5 6">
    <name type="scientific">Roseiterribacter gracilis</name>
    <dbReference type="NCBI Taxonomy" id="2812848"/>
    <lineage>
        <taxon>Bacteria</taxon>
        <taxon>Pseudomonadati</taxon>
        <taxon>Pseudomonadota</taxon>
        <taxon>Alphaproteobacteria</taxon>
        <taxon>Rhodospirillales</taxon>
        <taxon>Roseiterribacteraceae</taxon>
        <taxon>Roseiterribacter</taxon>
    </lineage>
</organism>
<keyword evidence="3" id="KW-0378">Hydrolase</keyword>
<dbReference type="GO" id="GO:0006574">
    <property type="term" value="P:L-valine catabolic process"/>
    <property type="evidence" value="ECO:0007669"/>
    <property type="project" value="TreeGrafter"/>
</dbReference>
<gene>
    <name evidence="5" type="ORF">TMPK1_35400</name>
</gene>
<dbReference type="NCBIfam" id="NF004127">
    <property type="entry name" value="PRK05617.1"/>
    <property type="match status" value="1"/>
</dbReference>
<dbReference type="SUPFAM" id="SSF52096">
    <property type="entry name" value="ClpP/crotonase"/>
    <property type="match status" value="1"/>
</dbReference>
<dbReference type="PANTHER" id="PTHR43176">
    <property type="entry name" value="3-HYDROXYISOBUTYRYL-COA HYDROLASE-RELATED"/>
    <property type="match status" value="1"/>
</dbReference>
<evidence type="ECO:0000313" key="6">
    <source>
        <dbReference type="Proteomes" id="UP000681075"/>
    </source>
</evidence>
<comment type="catalytic activity">
    <reaction evidence="1">
        <text>3-hydroxy-2-methylpropanoyl-CoA + H2O = 3-hydroxy-2-methylpropanoate + CoA + H(+)</text>
        <dbReference type="Rhea" id="RHEA:20888"/>
        <dbReference type="ChEBI" id="CHEBI:11805"/>
        <dbReference type="ChEBI" id="CHEBI:15377"/>
        <dbReference type="ChEBI" id="CHEBI:15378"/>
        <dbReference type="ChEBI" id="CHEBI:57287"/>
        <dbReference type="ChEBI" id="CHEBI:57340"/>
        <dbReference type="EC" id="3.1.2.4"/>
    </reaction>
</comment>
<sequence>MTEAPEVLFERRGSIGIITLNRPKALNALTTGMCAAIDGSLRDWGRDPAVRAIITRGTGGRAYCAGGDVRAVAESGARRKAGDDDGLTRDFFRTEYRMNRRLQRFEKPLIALIDGVTMGGGIGLSMHGSHRVATERTLAAMPETGIGLFPDVGASYVLPRLPGAFGLYLALTGARLGAADLAHLGMATDVIESARLDDLVDALVAAEWNAGEARAVTDGVLKTFRVAPTAAPLAEHKDVIDACFALDTVEAILAALDKTPGAFASETAATIRTMSPTSCKISHEEMRRGRDLSFDDCMRMEYRLTQSVLADHDFYEGIRALLIDKDKQPKWKPATLAEVGDVARYFAAPADGDLTFED</sequence>
<dbReference type="InterPro" id="IPR029045">
    <property type="entry name" value="ClpP/crotonase-like_dom_sf"/>
</dbReference>
<dbReference type="Proteomes" id="UP000681075">
    <property type="component" value="Unassembled WGS sequence"/>
</dbReference>
<dbReference type="Pfam" id="PF16113">
    <property type="entry name" value="ECH_2"/>
    <property type="match status" value="1"/>
</dbReference>
<dbReference type="InterPro" id="IPR032259">
    <property type="entry name" value="HIBYL-CoA-H"/>
</dbReference>
<evidence type="ECO:0000256" key="1">
    <source>
        <dbReference type="ARBA" id="ARBA00001709"/>
    </source>
</evidence>
<accession>A0A8S8XCV8</accession>
<dbReference type="Gene3D" id="3.90.226.10">
    <property type="entry name" value="2-enoyl-CoA Hydratase, Chain A, domain 1"/>
    <property type="match status" value="1"/>
</dbReference>
<evidence type="ECO:0000259" key="4">
    <source>
        <dbReference type="Pfam" id="PF16113"/>
    </source>
</evidence>
<protein>
    <recommendedName>
        <fullName evidence="2">3-hydroxyisobutyryl-CoA hydrolase</fullName>
        <ecNumber evidence="2">3.1.2.4</ecNumber>
    </recommendedName>
</protein>
<dbReference type="RefSeq" id="WP_420244734.1">
    <property type="nucleotide sequence ID" value="NZ_BOPV01000001.1"/>
</dbReference>
<feature type="domain" description="Enoyl-CoA hydratase/isomerase" evidence="4">
    <location>
        <begin position="15"/>
        <end position="341"/>
    </location>
</feature>
<dbReference type="InterPro" id="IPR045004">
    <property type="entry name" value="ECH_dom"/>
</dbReference>
<dbReference type="AlphaFoldDB" id="A0A8S8XCV8"/>
<evidence type="ECO:0000256" key="2">
    <source>
        <dbReference type="ARBA" id="ARBA00011915"/>
    </source>
</evidence>
<comment type="caution">
    <text evidence="5">The sequence shown here is derived from an EMBL/GenBank/DDBJ whole genome shotgun (WGS) entry which is preliminary data.</text>
</comment>
<name>A0A8S8XCV8_9PROT</name>